<feature type="transmembrane region" description="Helical" evidence="12">
    <location>
        <begin position="288"/>
        <end position="312"/>
    </location>
</feature>
<feature type="transmembrane region" description="Helical" evidence="12">
    <location>
        <begin position="142"/>
        <end position="160"/>
    </location>
</feature>
<accession>A0A1P8KH52</accession>
<evidence type="ECO:0000313" key="18">
    <source>
        <dbReference type="Proteomes" id="UP000509126"/>
    </source>
</evidence>
<keyword evidence="6 12" id="KW-0812">Transmembrane</keyword>
<dbReference type="PANTHER" id="PTHR30540">
    <property type="entry name" value="OSMOTIC STRESS POTASSIUM TRANSPORTER"/>
    <property type="match status" value="1"/>
</dbReference>
<evidence type="ECO:0000313" key="16">
    <source>
        <dbReference type="EMBL" id="MDP1447421.1"/>
    </source>
</evidence>
<dbReference type="InterPro" id="IPR053952">
    <property type="entry name" value="K_trans_C"/>
</dbReference>
<proteinExistence type="inferred from homology"/>
<dbReference type="Pfam" id="PF02705">
    <property type="entry name" value="K_trans"/>
    <property type="match status" value="1"/>
</dbReference>
<dbReference type="Pfam" id="PF22776">
    <property type="entry name" value="K_trans_C"/>
    <property type="match status" value="1"/>
</dbReference>
<comment type="similarity">
    <text evidence="2 12">Belongs to the HAK/KUP transporter (TC 2.A.72) family.</text>
</comment>
<dbReference type="InterPro" id="IPR023051">
    <property type="entry name" value="Kup"/>
</dbReference>
<evidence type="ECO:0000259" key="14">
    <source>
        <dbReference type="Pfam" id="PF22776"/>
    </source>
</evidence>
<keyword evidence="10 12" id="KW-0406">Ion transport</keyword>
<comment type="subcellular location">
    <subcellularLocation>
        <location evidence="12">Cell membrane</location>
        <topology evidence="12">Multi-pass membrane protein</topology>
    </subcellularLocation>
    <subcellularLocation>
        <location evidence="1">Membrane</location>
        <topology evidence="1">Multi-pass membrane protein</topology>
    </subcellularLocation>
</comment>
<reference evidence="15" key="1">
    <citation type="journal article" date="2016" name="Biomed. Res. Int.">
        <title>Resistance of Permafrost and Modern Acinetobacter lwoffii Strains to Heavy Metals and Arsenic Revealed by Genome Analysis.</title>
        <authorList>
            <person name="Mindlin S."/>
            <person name="Petrenko A."/>
            <person name="Kurakov A."/>
            <person name="Beletsky A."/>
            <person name="Mardanov A."/>
            <person name="Petrova M."/>
        </authorList>
    </citation>
    <scope>NUCLEOTIDE SEQUENCE</scope>
    <source>
        <strain evidence="15">ED45-23</strain>
        <plasmid evidence="15">pALWED2.1</plasmid>
    </source>
</reference>
<keyword evidence="11 12" id="KW-0472">Membrane</keyword>
<reference evidence="16" key="3">
    <citation type="submission" date="2023-07" db="EMBL/GenBank/DDBJ databases">
        <title>Dynamics of blaOXA-23 gene transmission in Acinetobacter spp. from contaminated veterinary surfaces.</title>
        <authorList>
            <person name="Moreira Da Silva J."/>
            <person name="Menezes J."/>
            <person name="Fernandes L."/>
            <person name="Marques C."/>
            <person name="Amaral A."/>
            <person name="Timofte D."/>
            <person name="Pomba C."/>
        </authorList>
    </citation>
    <scope>NUCLEOTIDE SEQUENCE</scope>
    <source>
        <strain evidence="16">CMVB11Z4A1</strain>
    </source>
</reference>
<evidence type="ECO:0000313" key="17">
    <source>
        <dbReference type="EMBL" id="QKU23275.1"/>
    </source>
</evidence>
<feature type="transmembrane region" description="Helical" evidence="12">
    <location>
        <begin position="400"/>
        <end position="420"/>
    </location>
</feature>
<dbReference type="GO" id="GO:0015293">
    <property type="term" value="F:symporter activity"/>
    <property type="evidence" value="ECO:0007669"/>
    <property type="project" value="UniProtKB-UniRule"/>
</dbReference>
<gene>
    <name evidence="12" type="primary">kup</name>
    <name evidence="15" type="ORF">BAA97_p0102</name>
    <name evidence="17" type="ORF">FOB19_18285</name>
    <name evidence="16" type="ORF">Q8G51_06230</name>
</gene>
<dbReference type="HAMAP" id="MF_01522">
    <property type="entry name" value="Kup"/>
    <property type="match status" value="1"/>
</dbReference>
<protein>
    <recommendedName>
        <fullName evidence="12">Probable potassium transport system protein Kup</fullName>
    </recommendedName>
</protein>
<keyword evidence="4 12" id="KW-1003">Cell membrane</keyword>
<evidence type="ECO:0000256" key="9">
    <source>
        <dbReference type="ARBA" id="ARBA00022989"/>
    </source>
</evidence>
<keyword evidence="9 12" id="KW-1133">Transmembrane helix</keyword>
<keyword evidence="3 12" id="KW-0813">Transport</keyword>
<dbReference type="InterPro" id="IPR053951">
    <property type="entry name" value="K_trans_N"/>
</dbReference>
<evidence type="ECO:0000256" key="5">
    <source>
        <dbReference type="ARBA" id="ARBA00022538"/>
    </source>
</evidence>
<feature type="transmembrane region" description="Helical" evidence="12">
    <location>
        <begin position="204"/>
        <end position="228"/>
    </location>
</feature>
<reference evidence="17 18" key="2">
    <citation type="submission" date="2019-11" db="EMBL/GenBank/DDBJ databases">
        <title>FDA dAtabase for Regulatory Grade micrObial Sequences (FDA-ARGOS): Supporting development and validation of Infectious Disease Dx tests.</title>
        <authorList>
            <person name="Patel R."/>
            <person name="Rucinski S."/>
            <person name="Tallon L."/>
            <person name="Sadzewicz L."/>
            <person name="Vavikolanu K."/>
            <person name="Mehta A."/>
            <person name="Aluvathingal J."/>
            <person name="Nadendla S."/>
            <person name="Nandy P."/>
            <person name="Geyer C."/>
            <person name="Yan Y."/>
            <person name="Sichtig H."/>
        </authorList>
    </citation>
    <scope>NUCLEOTIDE SEQUENCE [LARGE SCALE GENOMIC DNA]</scope>
    <source>
        <strain evidence="17 18">FDAARGOS_557</strain>
        <plasmid evidence="17 18">unnamed2</plasmid>
    </source>
</reference>
<dbReference type="EMBL" id="CP054805">
    <property type="protein sequence ID" value="QKU23275.1"/>
    <property type="molecule type" value="Genomic_DNA"/>
</dbReference>
<evidence type="ECO:0000256" key="11">
    <source>
        <dbReference type="ARBA" id="ARBA00023136"/>
    </source>
</evidence>
<dbReference type="EMBL" id="JAUUUS010000066">
    <property type="protein sequence ID" value="MDP1447421.1"/>
    <property type="molecule type" value="Genomic_DNA"/>
</dbReference>
<comment type="catalytic activity">
    <reaction evidence="12">
        <text>K(+)(in) + H(+)(in) = K(+)(out) + H(+)(out)</text>
        <dbReference type="Rhea" id="RHEA:28490"/>
        <dbReference type="ChEBI" id="CHEBI:15378"/>
        <dbReference type="ChEBI" id="CHEBI:29103"/>
    </reaction>
</comment>
<organism evidence="15">
    <name type="scientific">Acinetobacter lwoffii</name>
    <dbReference type="NCBI Taxonomy" id="28090"/>
    <lineage>
        <taxon>Bacteria</taxon>
        <taxon>Pseudomonadati</taxon>
        <taxon>Pseudomonadota</taxon>
        <taxon>Gammaproteobacteria</taxon>
        <taxon>Moraxellales</taxon>
        <taxon>Moraxellaceae</taxon>
        <taxon>Acinetobacter</taxon>
    </lineage>
</organism>
<dbReference type="InterPro" id="IPR003855">
    <property type="entry name" value="K+_transporter"/>
</dbReference>
<evidence type="ECO:0000259" key="13">
    <source>
        <dbReference type="Pfam" id="PF02705"/>
    </source>
</evidence>
<sequence>MQNNVSKPAVPALTLAALGVVFGDIGTSPLYALKESFHATRGLPINELNILGILSLIFWTITLIVSLKYVLVIMRADNNGEGGIMALLALNLRQKGLSRGKRLAIIILGFIGASLFFGDGIITPAISVLSAVEGLSVAAPSFDRFIIPISIGILIALFAVQKHGTAMMGKFFGPITLLWFLSIGAIGIMSIIQSPFVLALFSPHWAFLFVINNPLISFFVMGAVVLTVTGGEALYADMGHFGILPIKLGWFLIVLPCLMLNYAGQGALLLRDPSAITNPFYLLLPSALLYPMIILATAAAVIASQALISGVFSMAKQAIQLGYLPRLTVLHTSASEIGQIYIPLLNWLLFISITILILIFESSSKLAGAYGLAVTVTMFCDTLLVAFLAYSYWKWKTWKVLLFIIPFAFIDLVLLSSNLLKVLIGGWVPVVIAVIVFTLMMTWKKGREILQDKLQKDTLPLNVFLEHLEQTGQKVSGNAVFLTGTPQVVPHALLHNLKHNKVLHERNFLVTIKTSEIPYVDEAKRIVTEVLENGFFRITIHYGFKEEPNVPHSLKQAFSVLDLEYDLMNISFFVSRERLIPSLSSKMSTWREKLFVAMQKNTSPVSDFYKIPSNRVVELGSQIEI</sequence>
<dbReference type="Proteomes" id="UP000509126">
    <property type="component" value="Plasmid unnamed2"/>
</dbReference>
<feature type="transmembrane region" description="Helical" evidence="12">
    <location>
        <begin position="340"/>
        <end position="360"/>
    </location>
</feature>
<evidence type="ECO:0000256" key="7">
    <source>
        <dbReference type="ARBA" id="ARBA00022847"/>
    </source>
</evidence>
<evidence type="ECO:0000256" key="12">
    <source>
        <dbReference type="HAMAP-Rule" id="MF_01522"/>
    </source>
</evidence>
<keyword evidence="15" id="KW-0614">Plasmid</keyword>
<keyword evidence="8 12" id="KW-0630">Potassium</keyword>
<dbReference type="GO" id="GO:0005886">
    <property type="term" value="C:plasma membrane"/>
    <property type="evidence" value="ECO:0007669"/>
    <property type="project" value="UniProtKB-SubCell"/>
</dbReference>
<dbReference type="EMBL" id="KX426229">
    <property type="protein sequence ID" value="APW49017.1"/>
    <property type="molecule type" value="Genomic_DNA"/>
</dbReference>
<feature type="transmembrane region" description="Helical" evidence="12">
    <location>
        <begin position="248"/>
        <end position="268"/>
    </location>
</feature>
<feature type="transmembrane region" description="Helical" evidence="12">
    <location>
        <begin position="426"/>
        <end position="443"/>
    </location>
</feature>
<feature type="transmembrane region" description="Helical" evidence="12">
    <location>
        <begin position="103"/>
        <end position="122"/>
    </location>
</feature>
<name>A0A1P8KH52_ACILW</name>
<evidence type="ECO:0000256" key="8">
    <source>
        <dbReference type="ARBA" id="ARBA00022958"/>
    </source>
</evidence>
<feature type="domain" description="K+ potassium transporter C-terminal" evidence="14">
    <location>
        <begin position="476"/>
        <end position="625"/>
    </location>
</feature>
<keyword evidence="5 12" id="KW-0633">Potassium transport</keyword>
<evidence type="ECO:0000256" key="3">
    <source>
        <dbReference type="ARBA" id="ARBA00022448"/>
    </source>
</evidence>
<feature type="transmembrane region" description="Helical" evidence="12">
    <location>
        <begin position="372"/>
        <end position="393"/>
    </location>
</feature>
<feature type="transmembrane region" description="Helical" evidence="12">
    <location>
        <begin position="50"/>
        <end position="71"/>
    </location>
</feature>
<evidence type="ECO:0000256" key="6">
    <source>
        <dbReference type="ARBA" id="ARBA00022692"/>
    </source>
</evidence>
<dbReference type="GO" id="GO:0015079">
    <property type="term" value="F:potassium ion transmembrane transporter activity"/>
    <property type="evidence" value="ECO:0007669"/>
    <property type="project" value="UniProtKB-UniRule"/>
</dbReference>
<geneLocation type="plasmid" evidence="17 18">
    <name>unnamed2</name>
</geneLocation>
<evidence type="ECO:0000313" key="15">
    <source>
        <dbReference type="EMBL" id="APW49017.1"/>
    </source>
</evidence>
<evidence type="ECO:0000256" key="4">
    <source>
        <dbReference type="ARBA" id="ARBA00022475"/>
    </source>
</evidence>
<evidence type="ECO:0000256" key="2">
    <source>
        <dbReference type="ARBA" id="ARBA00007019"/>
    </source>
</evidence>
<dbReference type="RefSeq" id="WP_004282101.1">
    <property type="nucleotide sequence ID" value="NZ_BBSQ01000035.1"/>
</dbReference>
<evidence type="ECO:0000256" key="10">
    <source>
        <dbReference type="ARBA" id="ARBA00023065"/>
    </source>
</evidence>
<evidence type="ECO:0000256" key="1">
    <source>
        <dbReference type="ARBA" id="ARBA00004141"/>
    </source>
</evidence>
<dbReference type="AlphaFoldDB" id="A0A1P8KH52"/>
<comment type="function">
    <text evidence="12">Transport of potassium into the cell. Likely operates as a K(+):H(+) symporter.</text>
</comment>
<keyword evidence="7 12" id="KW-0769">Symport</keyword>
<geneLocation type="plasmid" evidence="15">
    <name>pALWED2.1</name>
</geneLocation>
<dbReference type="Proteomes" id="UP001242129">
    <property type="component" value="Unassembled WGS sequence"/>
</dbReference>
<feature type="domain" description="K+ potassium transporter integral membrane" evidence="13">
    <location>
        <begin position="13"/>
        <end position="466"/>
    </location>
</feature>
<dbReference type="PANTHER" id="PTHR30540:SF79">
    <property type="entry name" value="LOW AFFINITY POTASSIUM TRANSPORT SYSTEM PROTEIN KUP"/>
    <property type="match status" value="1"/>
</dbReference>
<feature type="transmembrane region" description="Helical" evidence="12">
    <location>
        <begin position="172"/>
        <end position="192"/>
    </location>
</feature>